<evidence type="ECO:0000313" key="12">
    <source>
        <dbReference type="EMBL" id="HJB80972.1"/>
    </source>
</evidence>
<keyword evidence="2 10" id="KW-0963">Cytoplasm</keyword>
<accession>A0A9D2SB44</accession>
<gene>
    <name evidence="10 12" type="primary">trmFO</name>
    <name evidence="12" type="ORF">H9712_08300</name>
</gene>
<evidence type="ECO:0000313" key="13">
    <source>
        <dbReference type="Proteomes" id="UP000823921"/>
    </source>
</evidence>
<keyword evidence="4 10" id="KW-0285">Flavoprotein</keyword>
<keyword evidence="7 10" id="KW-0274">FAD</keyword>
<organism evidence="12 13">
    <name type="scientific">Candidatus Flavonifractor intestinigallinarum</name>
    <dbReference type="NCBI Taxonomy" id="2838586"/>
    <lineage>
        <taxon>Bacteria</taxon>
        <taxon>Bacillati</taxon>
        <taxon>Bacillota</taxon>
        <taxon>Clostridia</taxon>
        <taxon>Eubacteriales</taxon>
        <taxon>Oscillospiraceae</taxon>
        <taxon>Flavonifractor</taxon>
    </lineage>
</organism>
<keyword evidence="5 10" id="KW-0808">Transferase</keyword>
<evidence type="ECO:0000256" key="10">
    <source>
        <dbReference type="HAMAP-Rule" id="MF_01037"/>
    </source>
</evidence>
<evidence type="ECO:0000256" key="3">
    <source>
        <dbReference type="ARBA" id="ARBA00022603"/>
    </source>
</evidence>
<dbReference type="InterPro" id="IPR004417">
    <property type="entry name" value="TrmFO"/>
</dbReference>
<comment type="caution">
    <text evidence="12">The sequence shown here is derived from an EMBL/GenBank/DDBJ whole genome shotgun (WGS) entry which is preliminary data.</text>
</comment>
<dbReference type="EMBL" id="DWXO01000078">
    <property type="protein sequence ID" value="HJB80972.1"/>
    <property type="molecule type" value="Genomic_DNA"/>
</dbReference>
<dbReference type="SUPFAM" id="SSF51905">
    <property type="entry name" value="FAD/NAD(P)-binding domain"/>
    <property type="match status" value="1"/>
</dbReference>
<dbReference type="PANTHER" id="PTHR11806:SF2">
    <property type="entry name" value="METHYLENETETRAHYDROFOLATE--TRNA-(URACIL-5-)-METHYLTRANSFERASE TRMFO"/>
    <property type="match status" value="1"/>
</dbReference>
<comment type="similarity">
    <text evidence="10">Belongs to the MnmG family. TrmFO subfamily.</text>
</comment>
<comment type="catalytic activity">
    <reaction evidence="10">
        <text>uridine(54) in tRNA + (6R)-5,10-methylene-5,6,7,8-tetrahydrofolate + NADPH + H(+) = 5-methyluridine(54) in tRNA + (6S)-5,6,7,8-tetrahydrofolate + NADP(+)</text>
        <dbReference type="Rhea" id="RHEA:62372"/>
        <dbReference type="Rhea" id="RHEA-COMP:10167"/>
        <dbReference type="Rhea" id="RHEA-COMP:10193"/>
        <dbReference type="ChEBI" id="CHEBI:15378"/>
        <dbReference type="ChEBI" id="CHEBI:15636"/>
        <dbReference type="ChEBI" id="CHEBI:57453"/>
        <dbReference type="ChEBI" id="CHEBI:57783"/>
        <dbReference type="ChEBI" id="CHEBI:58349"/>
        <dbReference type="ChEBI" id="CHEBI:65315"/>
        <dbReference type="ChEBI" id="CHEBI:74447"/>
        <dbReference type="EC" id="2.1.1.74"/>
    </reaction>
</comment>
<dbReference type="GO" id="GO:0005829">
    <property type="term" value="C:cytosol"/>
    <property type="evidence" value="ECO:0007669"/>
    <property type="project" value="TreeGrafter"/>
</dbReference>
<keyword evidence="8 10" id="KW-0521">NADP</keyword>
<feature type="binding site" evidence="10">
    <location>
        <begin position="8"/>
        <end position="13"/>
    </location>
    <ligand>
        <name>FAD</name>
        <dbReference type="ChEBI" id="CHEBI:57692"/>
    </ligand>
</feature>
<comment type="catalytic activity">
    <reaction evidence="10">
        <text>uridine(54) in tRNA + (6R)-5,10-methylene-5,6,7,8-tetrahydrofolate + NADH + H(+) = 5-methyluridine(54) in tRNA + (6S)-5,6,7,8-tetrahydrofolate + NAD(+)</text>
        <dbReference type="Rhea" id="RHEA:16873"/>
        <dbReference type="Rhea" id="RHEA-COMP:10167"/>
        <dbReference type="Rhea" id="RHEA-COMP:10193"/>
        <dbReference type="ChEBI" id="CHEBI:15378"/>
        <dbReference type="ChEBI" id="CHEBI:15636"/>
        <dbReference type="ChEBI" id="CHEBI:57453"/>
        <dbReference type="ChEBI" id="CHEBI:57540"/>
        <dbReference type="ChEBI" id="CHEBI:57945"/>
        <dbReference type="ChEBI" id="CHEBI:65315"/>
        <dbReference type="ChEBI" id="CHEBI:74447"/>
        <dbReference type="EC" id="2.1.1.74"/>
    </reaction>
</comment>
<dbReference type="Proteomes" id="UP000823921">
    <property type="component" value="Unassembled WGS sequence"/>
</dbReference>
<dbReference type="InterPro" id="IPR040131">
    <property type="entry name" value="MnmG_N"/>
</dbReference>
<name>A0A9D2SB44_9FIRM</name>
<dbReference type="PANTHER" id="PTHR11806">
    <property type="entry name" value="GLUCOSE INHIBITED DIVISION PROTEIN A"/>
    <property type="match status" value="1"/>
</dbReference>
<reference evidence="12" key="2">
    <citation type="submission" date="2021-04" db="EMBL/GenBank/DDBJ databases">
        <authorList>
            <person name="Gilroy R."/>
        </authorList>
    </citation>
    <scope>NUCLEOTIDE SEQUENCE</scope>
    <source>
        <strain evidence="12">CHK192-8294</strain>
    </source>
</reference>
<comment type="subcellular location">
    <subcellularLocation>
        <location evidence="10">Cytoplasm</location>
    </subcellularLocation>
</comment>
<dbReference type="NCBIfam" id="TIGR00137">
    <property type="entry name" value="gid_trmFO"/>
    <property type="match status" value="1"/>
</dbReference>
<dbReference type="GO" id="GO:0050660">
    <property type="term" value="F:flavin adenine dinucleotide binding"/>
    <property type="evidence" value="ECO:0007669"/>
    <property type="project" value="UniProtKB-UniRule"/>
</dbReference>
<dbReference type="HAMAP" id="MF_01037">
    <property type="entry name" value="TrmFO"/>
    <property type="match status" value="1"/>
</dbReference>
<keyword evidence="6 10" id="KW-0819">tRNA processing</keyword>
<evidence type="ECO:0000256" key="7">
    <source>
        <dbReference type="ARBA" id="ARBA00022827"/>
    </source>
</evidence>
<proteinExistence type="inferred from homology"/>
<dbReference type="AlphaFoldDB" id="A0A9D2SB44"/>
<dbReference type="EC" id="2.1.1.74" evidence="10"/>
<feature type="domain" description="MnmG N-terminal" evidence="11">
    <location>
        <begin position="4"/>
        <end position="367"/>
    </location>
</feature>
<dbReference type="Gene3D" id="3.50.50.60">
    <property type="entry name" value="FAD/NAD(P)-binding domain"/>
    <property type="match status" value="2"/>
</dbReference>
<dbReference type="GO" id="GO:0002098">
    <property type="term" value="P:tRNA wobble uridine modification"/>
    <property type="evidence" value="ECO:0007669"/>
    <property type="project" value="TreeGrafter"/>
</dbReference>
<keyword evidence="3 10" id="KW-0489">Methyltransferase</keyword>
<dbReference type="GO" id="GO:0030488">
    <property type="term" value="P:tRNA methylation"/>
    <property type="evidence" value="ECO:0007669"/>
    <property type="project" value="TreeGrafter"/>
</dbReference>
<comment type="cofactor">
    <cofactor evidence="1 10">
        <name>FAD</name>
        <dbReference type="ChEBI" id="CHEBI:57692"/>
    </cofactor>
</comment>
<evidence type="ECO:0000256" key="6">
    <source>
        <dbReference type="ARBA" id="ARBA00022694"/>
    </source>
</evidence>
<evidence type="ECO:0000256" key="1">
    <source>
        <dbReference type="ARBA" id="ARBA00001974"/>
    </source>
</evidence>
<protein>
    <recommendedName>
        <fullName evidence="10">Methylenetetrahydrofolate--tRNA-(uracil-5-)-methyltransferase TrmFO</fullName>
        <ecNumber evidence="10">2.1.1.74</ecNumber>
    </recommendedName>
    <alternativeName>
        <fullName evidence="10">Folate-dependent tRNA (uracil-5-)-methyltransferase</fullName>
    </alternativeName>
    <alternativeName>
        <fullName evidence="10">Folate-dependent tRNA(M-5-U54)-methyltransferase</fullName>
    </alternativeName>
</protein>
<evidence type="ECO:0000259" key="11">
    <source>
        <dbReference type="Pfam" id="PF01134"/>
    </source>
</evidence>
<dbReference type="NCBIfam" id="NF003739">
    <property type="entry name" value="PRK05335.1"/>
    <property type="match status" value="1"/>
</dbReference>
<evidence type="ECO:0000256" key="9">
    <source>
        <dbReference type="ARBA" id="ARBA00023027"/>
    </source>
</evidence>
<evidence type="ECO:0000256" key="4">
    <source>
        <dbReference type="ARBA" id="ARBA00022630"/>
    </source>
</evidence>
<sequence length="436" mass="48527">MEPVLVIGAGLAGCEAAWQLARRGIPVILKEMKPHKMTPAHHTQWFGELVCSNSLRSDQLENAVGLLKEELRRMGSLILTCADEHRVEAGGALAVDRHGFAQAITEKIRSHPLITVVEEEVTAIPEEGNVIVASGPLTSDVLAEAIKGFFPESHYLNFFDAAAPLVTFESVDMESAFFASRYDKGTPDYINCPMTEEEYDAFWTELCAAQEAEVHGFEDKNVFEGCMPVEVMARRGKQTLCYGPLKPRGLRDPKTGKEPFAVVQLRRDNADGTIYNLVGFQTHLKWPEQKRVFSMIPALKNAEFVRYGVMHRNTYLDSPRLLDRYYRVKKDLRICFAGQITGVEGYVESTASGFLAAVELARRLTGKPPVDFPQETAVGALALYVSNESVIDFQPMNVNFGIIPPLGYKVKGKRNKNAELSKRALEILDTLDVEGR</sequence>
<evidence type="ECO:0000256" key="5">
    <source>
        <dbReference type="ARBA" id="ARBA00022679"/>
    </source>
</evidence>
<evidence type="ECO:0000256" key="2">
    <source>
        <dbReference type="ARBA" id="ARBA00022490"/>
    </source>
</evidence>
<dbReference type="Pfam" id="PF01134">
    <property type="entry name" value="GIDA"/>
    <property type="match status" value="1"/>
</dbReference>
<dbReference type="InterPro" id="IPR002218">
    <property type="entry name" value="MnmG-rel"/>
</dbReference>
<comment type="function">
    <text evidence="10">Catalyzes the folate-dependent formation of 5-methyl-uridine at position 54 (M-5-U54) in all tRNAs.</text>
</comment>
<dbReference type="InterPro" id="IPR036188">
    <property type="entry name" value="FAD/NAD-bd_sf"/>
</dbReference>
<dbReference type="GO" id="GO:0047151">
    <property type="term" value="F:tRNA (uracil(54)-C5)-methyltransferase activity, 5,10-methylenetetrahydrofolate-dependent"/>
    <property type="evidence" value="ECO:0007669"/>
    <property type="project" value="UniProtKB-UniRule"/>
</dbReference>
<reference evidence="12" key="1">
    <citation type="journal article" date="2021" name="PeerJ">
        <title>Extensive microbial diversity within the chicken gut microbiome revealed by metagenomics and culture.</title>
        <authorList>
            <person name="Gilroy R."/>
            <person name="Ravi A."/>
            <person name="Getino M."/>
            <person name="Pursley I."/>
            <person name="Horton D.L."/>
            <person name="Alikhan N.F."/>
            <person name="Baker D."/>
            <person name="Gharbi K."/>
            <person name="Hall N."/>
            <person name="Watson M."/>
            <person name="Adriaenssens E.M."/>
            <person name="Foster-Nyarko E."/>
            <person name="Jarju S."/>
            <person name="Secka A."/>
            <person name="Antonio M."/>
            <person name="Oren A."/>
            <person name="Chaudhuri R.R."/>
            <person name="La Ragione R."/>
            <person name="Hildebrand F."/>
            <person name="Pallen M.J."/>
        </authorList>
    </citation>
    <scope>NUCLEOTIDE SEQUENCE</scope>
    <source>
        <strain evidence="12">CHK192-8294</strain>
    </source>
</reference>
<evidence type="ECO:0000256" key="8">
    <source>
        <dbReference type="ARBA" id="ARBA00022857"/>
    </source>
</evidence>
<keyword evidence="9 10" id="KW-0520">NAD</keyword>